<dbReference type="EMBL" id="FN656795">
    <property type="protein sequence ID" value="CBY42008.1"/>
    <property type="molecule type" value="Genomic_DNA"/>
</dbReference>
<protein>
    <recommendedName>
        <fullName evidence="1">Kazal-like domain-containing protein</fullName>
    </recommendedName>
</protein>
<evidence type="ECO:0000313" key="2">
    <source>
        <dbReference type="EMBL" id="CBY42008.1"/>
    </source>
</evidence>
<dbReference type="Pfam" id="PF07648">
    <property type="entry name" value="Kazal_2"/>
    <property type="match status" value="1"/>
</dbReference>
<sequence>MKLLPFLISSIFCADICKNAAISTCKFVIDELCGSNGKTYLNECVFQKAACFAEDWRTRVPVKQRILDALKIDEKIEEGEGAGTCGTEACGL</sequence>
<gene>
    <name evidence="2" type="ORF">GSOID_T00025670001</name>
</gene>
<feature type="domain" description="Kazal-like" evidence="1">
    <location>
        <begin position="14"/>
        <end position="53"/>
    </location>
</feature>
<evidence type="ECO:0000259" key="1">
    <source>
        <dbReference type="PROSITE" id="PS51465"/>
    </source>
</evidence>
<organism evidence="2">
    <name type="scientific">Oikopleura dioica</name>
    <name type="common">Tunicate</name>
    <dbReference type="NCBI Taxonomy" id="34765"/>
    <lineage>
        <taxon>Eukaryota</taxon>
        <taxon>Metazoa</taxon>
        <taxon>Chordata</taxon>
        <taxon>Tunicata</taxon>
        <taxon>Appendicularia</taxon>
        <taxon>Copelata</taxon>
        <taxon>Oikopleuridae</taxon>
        <taxon>Oikopleura</taxon>
    </lineage>
</organism>
<accession>E4Z2T0</accession>
<dbReference type="CDD" id="cd00104">
    <property type="entry name" value="KAZAL_FS"/>
    <property type="match status" value="1"/>
</dbReference>
<dbReference type="AlphaFoldDB" id="E4Z2T0"/>
<dbReference type="InterPro" id="IPR036058">
    <property type="entry name" value="Kazal_dom_sf"/>
</dbReference>
<dbReference type="PROSITE" id="PS51465">
    <property type="entry name" value="KAZAL_2"/>
    <property type="match status" value="1"/>
</dbReference>
<dbReference type="SUPFAM" id="SSF100895">
    <property type="entry name" value="Kazal-type serine protease inhibitors"/>
    <property type="match status" value="1"/>
</dbReference>
<dbReference type="Gene3D" id="3.30.60.30">
    <property type="match status" value="1"/>
</dbReference>
<dbReference type="InterPro" id="IPR002350">
    <property type="entry name" value="Kazal_dom"/>
</dbReference>
<reference evidence="2" key="1">
    <citation type="journal article" date="2010" name="Science">
        <title>Plasticity of animal genome architecture unmasked by rapid evolution of a pelagic tunicate.</title>
        <authorList>
            <person name="Denoeud F."/>
            <person name="Henriet S."/>
            <person name="Mungpakdee S."/>
            <person name="Aury J.M."/>
            <person name="Da Silva C."/>
            <person name="Brinkmann H."/>
            <person name="Mikhaleva J."/>
            <person name="Olsen L.C."/>
            <person name="Jubin C."/>
            <person name="Canestro C."/>
            <person name="Bouquet J.M."/>
            <person name="Danks G."/>
            <person name="Poulain J."/>
            <person name="Campsteijn C."/>
            <person name="Adamski M."/>
            <person name="Cross I."/>
            <person name="Yadetie F."/>
            <person name="Muffato M."/>
            <person name="Louis A."/>
            <person name="Butcher S."/>
            <person name="Tsagkogeorga G."/>
            <person name="Konrad A."/>
            <person name="Singh S."/>
            <person name="Jensen M.F."/>
            <person name="Cong E.H."/>
            <person name="Eikeseth-Otteraa H."/>
            <person name="Noel B."/>
            <person name="Anthouard V."/>
            <person name="Porcel B.M."/>
            <person name="Kachouri-Lafond R."/>
            <person name="Nishino A."/>
            <person name="Ugolini M."/>
            <person name="Chourrout P."/>
            <person name="Nishida H."/>
            <person name="Aasland R."/>
            <person name="Huzurbazar S."/>
            <person name="Westhof E."/>
            <person name="Delsuc F."/>
            <person name="Lehrach H."/>
            <person name="Reinhardt R."/>
            <person name="Weissenbach J."/>
            <person name="Roy S.W."/>
            <person name="Artiguenave F."/>
            <person name="Postlethwait J.H."/>
            <person name="Manak J.R."/>
            <person name="Thompson E.M."/>
            <person name="Jaillon O."/>
            <person name="Du Pasquier L."/>
            <person name="Boudinot P."/>
            <person name="Liberles D.A."/>
            <person name="Volff J.N."/>
            <person name="Philippe H."/>
            <person name="Lenhard B."/>
            <person name="Roest Crollius H."/>
            <person name="Wincker P."/>
            <person name="Chourrout D."/>
        </authorList>
    </citation>
    <scope>NUCLEOTIDE SEQUENCE [LARGE SCALE GENOMIC DNA]</scope>
</reference>
<dbReference type="Proteomes" id="UP000011014">
    <property type="component" value="Unassembled WGS sequence"/>
</dbReference>
<name>E4Z2T0_OIKDI</name>
<dbReference type="SMART" id="SM00280">
    <property type="entry name" value="KAZAL"/>
    <property type="match status" value="1"/>
</dbReference>
<proteinExistence type="predicted"/>